<gene>
    <name evidence="1" type="ORF">SAMN02745136_03156</name>
</gene>
<reference evidence="1 2" key="1">
    <citation type="submission" date="2016-11" db="EMBL/GenBank/DDBJ databases">
        <authorList>
            <person name="Jaros S."/>
            <person name="Januszkiewicz K."/>
            <person name="Wedrychowicz H."/>
        </authorList>
    </citation>
    <scope>NUCLEOTIDE SEQUENCE [LARGE SCALE GENOMIC DNA]</scope>
    <source>
        <strain evidence="1 2">DSM 15929</strain>
    </source>
</reference>
<accession>A0A1M6UM66</accession>
<proteinExistence type="predicted"/>
<dbReference type="Proteomes" id="UP000184386">
    <property type="component" value="Unassembled WGS sequence"/>
</dbReference>
<keyword evidence="2" id="KW-1185">Reference proteome</keyword>
<evidence type="ECO:0000313" key="2">
    <source>
        <dbReference type="Proteomes" id="UP000184386"/>
    </source>
</evidence>
<dbReference type="EMBL" id="FRAC01000015">
    <property type="protein sequence ID" value="SHK70345.1"/>
    <property type="molecule type" value="Genomic_DNA"/>
</dbReference>
<organism evidence="1 2">
    <name type="scientific">Anaerocolumna jejuensis DSM 15929</name>
    <dbReference type="NCBI Taxonomy" id="1121322"/>
    <lineage>
        <taxon>Bacteria</taxon>
        <taxon>Bacillati</taxon>
        <taxon>Bacillota</taxon>
        <taxon>Clostridia</taxon>
        <taxon>Lachnospirales</taxon>
        <taxon>Lachnospiraceae</taxon>
        <taxon>Anaerocolumna</taxon>
    </lineage>
</organism>
<sequence>MYDDLINGVYGKFSGHTHPFGYSLEPGPADEPFLKLLGQKRSSVCGAEGDVWLPFGQEPWLTEDIRQEIRREAMAKLYRGNNN</sequence>
<protein>
    <submittedName>
        <fullName evidence="1">Uncharacterized protein</fullName>
    </submittedName>
</protein>
<dbReference type="AlphaFoldDB" id="A0A1M6UM66"/>
<evidence type="ECO:0000313" key="1">
    <source>
        <dbReference type="EMBL" id="SHK70345.1"/>
    </source>
</evidence>
<name>A0A1M6UM66_9FIRM</name>